<dbReference type="PANTHER" id="PTHR11567:SF205">
    <property type="entry name" value="GH28721P-RELATED"/>
    <property type="match status" value="1"/>
</dbReference>
<name>A0A6J2X8K0_SITOR</name>
<keyword evidence="3" id="KW-1133">Transmembrane helix</keyword>
<keyword evidence="3" id="KW-0472">Membrane</keyword>
<dbReference type="SUPFAM" id="SSF53254">
    <property type="entry name" value="Phosphoglycerate mutase-like"/>
    <property type="match status" value="1"/>
</dbReference>
<comment type="similarity">
    <text evidence="2">Belongs to the histidine acid phosphatase family.</text>
</comment>
<evidence type="ECO:0000313" key="4">
    <source>
        <dbReference type="Proteomes" id="UP000504635"/>
    </source>
</evidence>
<dbReference type="AlphaFoldDB" id="A0A6J2X8K0"/>
<comment type="catalytic activity">
    <reaction evidence="1">
        <text>a phosphate monoester + H2O = an alcohol + phosphate</text>
        <dbReference type="Rhea" id="RHEA:15017"/>
        <dbReference type="ChEBI" id="CHEBI:15377"/>
        <dbReference type="ChEBI" id="CHEBI:30879"/>
        <dbReference type="ChEBI" id="CHEBI:43474"/>
        <dbReference type="ChEBI" id="CHEBI:67140"/>
        <dbReference type="EC" id="3.1.3.2"/>
    </reaction>
</comment>
<dbReference type="InterPro" id="IPR029033">
    <property type="entry name" value="His_PPase_superfam"/>
</dbReference>
<keyword evidence="4" id="KW-1185">Reference proteome</keyword>
<dbReference type="PANTHER" id="PTHR11567">
    <property type="entry name" value="ACID PHOSPHATASE-RELATED"/>
    <property type="match status" value="1"/>
</dbReference>
<proteinExistence type="inferred from homology"/>
<evidence type="ECO:0000256" key="1">
    <source>
        <dbReference type="ARBA" id="ARBA00000032"/>
    </source>
</evidence>
<evidence type="ECO:0000313" key="5">
    <source>
        <dbReference type="RefSeq" id="XP_030747511.1"/>
    </source>
</evidence>
<dbReference type="GeneID" id="115876001"/>
<dbReference type="FunCoup" id="A0A6J2X8K0">
    <property type="interactions" value="15"/>
</dbReference>
<dbReference type="GO" id="GO:0003993">
    <property type="term" value="F:acid phosphatase activity"/>
    <property type="evidence" value="ECO:0007669"/>
    <property type="project" value="UniProtKB-EC"/>
</dbReference>
<dbReference type="InterPro" id="IPR033379">
    <property type="entry name" value="Acid_Pase_AS"/>
</dbReference>
<dbReference type="RefSeq" id="XP_030747511.1">
    <property type="nucleotide sequence ID" value="XM_030891651.1"/>
</dbReference>
<dbReference type="OrthoDB" id="5821688at2759"/>
<dbReference type="Proteomes" id="UP000504635">
    <property type="component" value="Unplaced"/>
</dbReference>
<accession>A0A6J2X8K0</accession>
<dbReference type="InParanoid" id="A0A6J2X8K0"/>
<reference evidence="5" key="1">
    <citation type="submission" date="2025-08" db="UniProtKB">
        <authorList>
            <consortium name="RefSeq"/>
        </authorList>
    </citation>
    <scope>IDENTIFICATION</scope>
    <source>
        <tissue evidence="5">Gonads</tissue>
    </source>
</reference>
<gene>
    <name evidence="5" type="primary">LOC115876001</name>
</gene>
<sequence>MFLYIKRRPLNMDRNNAKRRVCRCPLTVMIGGTVIILVLIGVVVGISQDNGEQEKELKMVHIIMRHGIRTPADTYPNDPYINDTLYPIGWGQLTNEGKQQLYEIGKFFRQRYNSFLGDHYWPDEFYTQSTDVDRTKASMQLVNAGLWPPKSVQTWGPLDWQPIPVHSEPLSQDMLLLVRKPCAAYHIERDRVVASQEIQDKLKSSQQLFDDLTNYTGRSVKDFDDVQDLFSTLKAEEGINLTLPEWTNKYYPDQMLEPTVFSYILNSWNDKLNRLKGGVLLKKIIQDWQSKVNDTISPKSRKAFLYGGHDSTIVNLMRTLKVWDPQLPDYAITILLEFSQDSHGLYGVEVFLRNSTVVPPFKLTIPGCDSFCSLDKLEELTKEVIPDNWEEECNIDDSYVVPEPGGP</sequence>
<evidence type="ECO:0000256" key="2">
    <source>
        <dbReference type="ARBA" id="ARBA00005375"/>
    </source>
</evidence>
<dbReference type="InterPro" id="IPR000560">
    <property type="entry name" value="His_Pase_clade-2"/>
</dbReference>
<evidence type="ECO:0000256" key="3">
    <source>
        <dbReference type="SAM" id="Phobius"/>
    </source>
</evidence>
<dbReference type="Pfam" id="PF00328">
    <property type="entry name" value="His_Phos_2"/>
    <property type="match status" value="1"/>
</dbReference>
<dbReference type="Gene3D" id="3.40.50.1240">
    <property type="entry name" value="Phosphoglycerate mutase-like"/>
    <property type="match status" value="1"/>
</dbReference>
<dbReference type="PROSITE" id="PS00616">
    <property type="entry name" value="HIS_ACID_PHOSPHAT_1"/>
    <property type="match status" value="1"/>
</dbReference>
<keyword evidence="3" id="KW-0812">Transmembrane</keyword>
<feature type="transmembrane region" description="Helical" evidence="3">
    <location>
        <begin position="21"/>
        <end position="46"/>
    </location>
</feature>
<dbReference type="KEGG" id="soy:115876001"/>
<dbReference type="CDD" id="cd07061">
    <property type="entry name" value="HP_HAP_like"/>
    <property type="match status" value="1"/>
</dbReference>
<protein>
    <submittedName>
        <fullName evidence="5">Prostatic acid phosphatase-like isoform X1</fullName>
    </submittedName>
</protein>
<dbReference type="InterPro" id="IPR050645">
    <property type="entry name" value="Histidine_acid_phosphatase"/>
</dbReference>
<organism evidence="4 5">
    <name type="scientific">Sitophilus oryzae</name>
    <name type="common">Rice weevil</name>
    <name type="synonym">Curculio oryzae</name>
    <dbReference type="NCBI Taxonomy" id="7048"/>
    <lineage>
        <taxon>Eukaryota</taxon>
        <taxon>Metazoa</taxon>
        <taxon>Ecdysozoa</taxon>
        <taxon>Arthropoda</taxon>
        <taxon>Hexapoda</taxon>
        <taxon>Insecta</taxon>
        <taxon>Pterygota</taxon>
        <taxon>Neoptera</taxon>
        <taxon>Endopterygota</taxon>
        <taxon>Coleoptera</taxon>
        <taxon>Polyphaga</taxon>
        <taxon>Cucujiformia</taxon>
        <taxon>Curculionidae</taxon>
        <taxon>Dryophthorinae</taxon>
        <taxon>Sitophilus</taxon>
    </lineage>
</organism>